<comment type="caution">
    <text evidence="8">The sequence shown here is derived from an EMBL/GenBank/DDBJ whole genome shotgun (WGS) entry which is preliminary data.</text>
</comment>
<comment type="similarity">
    <text evidence="1">Belongs to the AfsR/DnrI/RedD regulatory family.</text>
</comment>
<dbReference type="SMART" id="SM00028">
    <property type="entry name" value="TPR"/>
    <property type="match status" value="5"/>
</dbReference>
<dbReference type="SMART" id="SM00862">
    <property type="entry name" value="Trans_reg_C"/>
    <property type="match status" value="1"/>
</dbReference>
<dbReference type="GO" id="GO:0006355">
    <property type="term" value="P:regulation of DNA-templated transcription"/>
    <property type="evidence" value="ECO:0007669"/>
    <property type="project" value="InterPro"/>
</dbReference>
<dbReference type="SMART" id="SM01043">
    <property type="entry name" value="BTAD"/>
    <property type="match status" value="1"/>
</dbReference>
<evidence type="ECO:0000313" key="8">
    <source>
        <dbReference type="EMBL" id="GIH02580.1"/>
    </source>
</evidence>
<evidence type="ECO:0000256" key="3">
    <source>
        <dbReference type="ARBA" id="ARBA00023125"/>
    </source>
</evidence>
<dbReference type="Proteomes" id="UP000612899">
    <property type="component" value="Unassembled WGS sequence"/>
</dbReference>
<dbReference type="PROSITE" id="PS50005">
    <property type="entry name" value="TPR"/>
    <property type="match status" value="1"/>
</dbReference>
<dbReference type="Gene3D" id="1.10.8.430">
    <property type="entry name" value="Helical domain of apoptotic protease-activating factors"/>
    <property type="match status" value="1"/>
</dbReference>
<dbReference type="InterPro" id="IPR027417">
    <property type="entry name" value="P-loop_NTPase"/>
</dbReference>
<dbReference type="SUPFAM" id="SSF46894">
    <property type="entry name" value="C-terminal effector domain of the bipartite response regulators"/>
    <property type="match status" value="1"/>
</dbReference>
<dbReference type="Pfam" id="PF13424">
    <property type="entry name" value="TPR_12"/>
    <property type="match status" value="1"/>
</dbReference>
<keyword evidence="2" id="KW-0805">Transcription regulation</keyword>
<dbReference type="AlphaFoldDB" id="A0A8J3Q2G8"/>
<feature type="repeat" description="TPR" evidence="5">
    <location>
        <begin position="782"/>
        <end position="815"/>
    </location>
</feature>
<keyword evidence="5" id="KW-0802">TPR repeat</keyword>
<dbReference type="GO" id="GO:0003677">
    <property type="term" value="F:DNA binding"/>
    <property type="evidence" value="ECO:0007669"/>
    <property type="project" value="UniProtKB-UniRule"/>
</dbReference>
<dbReference type="InterPro" id="IPR005158">
    <property type="entry name" value="BTAD"/>
</dbReference>
<protein>
    <submittedName>
        <fullName evidence="8">SARP family transcriptional regulator</fullName>
    </submittedName>
</protein>
<feature type="domain" description="OmpR/PhoB-type" evidence="7">
    <location>
        <begin position="1"/>
        <end position="99"/>
    </location>
</feature>
<dbReference type="PRINTS" id="PR00364">
    <property type="entry name" value="DISEASERSIST"/>
</dbReference>
<dbReference type="Pfam" id="PF00486">
    <property type="entry name" value="Trans_reg_C"/>
    <property type="match status" value="1"/>
</dbReference>
<dbReference type="RefSeq" id="WP_203906527.1">
    <property type="nucleotide sequence ID" value="NZ_BONY01000003.1"/>
</dbReference>
<proteinExistence type="inferred from homology"/>
<dbReference type="EMBL" id="BONY01000003">
    <property type="protein sequence ID" value="GIH02580.1"/>
    <property type="molecule type" value="Genomic_DNA"/>
</dbReference>
<dbReference type="InterPro" id="IPR016032">
    <property type="entry name" value="Sig_transdc_resp-reg_C-effctor"/>
</dbReference>
<keyword evidence="3 6" id="KW-0238">DNA-binding</keyword>
<evidence type="ECO:0000256" key="6">
    <source>
        <dbReference type="PROSITE-ProRule" id="PRU01091"/>
    </source>
</evidence>
<dbReference type="PROSITE" id="PS51755">
    <property type="entry name" value="OMPR_PHOB"/>
    <property type="match status" value="1"/>
</dbReference>
<dbReference type="GO" id="GO:0000160">
    <property type="term" value="P:phosphorelay signal transduction system"/>
    <property type="evidence" value="ECO:0007669"/>
    <property type="project" value="InterPro"/>
</dbReference>
<evidence type="ECO:0000256" key="1">
    <source>
        <dbReference type="ARBA" id="ARBA00005820"/>
    </source>
</evidence>
<name>A0A8J3Q2G8_9ACTN</name>
<evidence type="ECO:0000259" key="7">
    <source>
        <dbReference type="PROSITE" id="PS51755"/>
    </source>
</evidence>
<dbReference type="PANTHER" id="PTHR35807:SF1">
    <property type="entry name" value="TRANSCRIPTIONAL REGULATOR REDD"/>
    <property type="match status" value="1"/>
</dbReference>
<evidence type="ECO:0000256" key="5">
    <source>
        <dbReference type="PROSITE-ProRule" id="PRU00339"/>
    </source>
</evidence>
<dbReference type="GO" id="GO:0043531">
    <property type="term" value="F:ADP binding"/>
    <property type="evidence" value="ECO:0007669"/>
    <property type="project" value="InterPro"/>
</dbReference>
<evidence type="ECO:0000313" key="9">
    <source>
        <dbReference type="Proteomes" id="UP000612899"/>
    </source>
</evidence>
<dbReference type="SUPFAM" id="SSF48452">
    <property type="entry name" value="TPR-like"/>
    <property type="match status" value="3"/>
</dbReference>
<dbReference type="Gene3D" id="1.10.10.10">
    <property type="entry name" value="Winged helix-like DNA-binding domain superfamily/Winged helix DNA-binding domain"/>
    <property type="match status" value="1"/>
</dbReference>
<dbReference type="Gene3D" id="1.25.40.10">
    <property type="entry name" value="Tetratricopeptide repeat domain"/>
    <property type="match status" value="2"/>
</dbReference>
<evidence type="ECO:0000256" key="4">
    <source>
        <dbReference type="ARBA" id="ARBA00023163"/>
    </source>
</evidence>
<gene>
    <name evidence="8" type="ORF">Rhe02_06470</name>
</gene>
<dbReference type="PANTHER" id="PTHR35807">
    <property type="entry name" value="TRANSCRIPTIONAL REGULATOR REDD-RELATED"/>
    <property type="match status" value="1"/>
</dbReference>
<reference evidence="8" key="1">
    <citation type="submission" date="2021-01" db="EMBL/GenBank/DDBJ databases">
        <title>Whole genome shotgun sequence of Rhizocola hellebori NBRC 109834.</title>
        <authorList>
            <person name="Komaki H."/>
            <person name="Tamura T."/>
        </authorList>
    </citation>
    <scope>NUCLEOTIDE SEQUENCE</scope>
    <source>
        <strain evidence="8">NBRC 109834</strain>
    </source>
</reference>
<dbReference type="SUPFAM" id="SSF52540">
    <property type="entry name" value="P-loop containing nucleoside triphosphate hydrolases"/>
    <property type="match status" value="1"/>
</dbReference>
<dbReference type="InterPro" id="IPR042197">
    <property type="entry name" value="Apaf_helical"/>
</dbReference>
<organism evidence="8 9">
    <name type="scientific">Rhizocola hellebori</name>
    <dbReference type="NCBI Taxonomy" id="1392758"/>
    <lineage>
        <taxon>Bacteria</taxon>
        <taxon>Bacillati</taxon>
        <taxon>Actinomycetota</taxon>
        <taxon>Actinomycetes</taxon>
        <taxon>Micromonosporales</taxon>
        <taxon>Micromonosporaceae</taxon>
        <taxon>Rhizocola</taxon>
    </lineage>
</organism>
<dbReference type="CDD" id="cd15831">
    <property type="entry name" value="BTAD"/>
    <property type="match status" value="1"/>
</dbReference>
<evidence type="ECO:0000256" key="2">
    <source>
        <dbReference type="ARBA" id="ARBA00023015"/>
    </source>
</evidence>
<dbReference type="InterPro" id="IPR019734">
    <property type="entry name" value="TPR_rpt"/>
</dbReference>
<dbReference type="Pfam" id="PF03704">
    <property type="entry name" value="BTAD"/>
    <property type="match status" value="1"/>
</dbReference>
<feature type="DNA-binding region" description="OmpR/PhoB-type" evidence="6">
    <location>
        <begin position="1"/>
        <end position="99"/>
    </location>
</feature>
<accession>A0A8J3Q2G8</accession>
<dbReference type="InterPro" id="IPR011990">
    <property type="entry name" value="TPR-like_helical_dom_sf"/>
</dbReference>
<keyword evidence="9" id="KW-1185">Reference proteome</keyword>
<keyword evidence="4" id="KW-0804">Transcription</keyword>
<sequence>MVRFRVLGPLEVDSPQGQIELGPRRRERLLLGVLLLEAGHPVPQARLLDLLWDEGELPRRPIRTLQSHISRLRACLDPARDGRFGIRILTAGNGFTAQVDPRSVDALVFQRLTGEAGELRDPVQRARSLREALDLWRGPVLSDVASDRIRDRIASGLEELRWTATELLYQAEIAAGHHEACLPGLTDAVKLAPLRENLVALLMQALFLCGRQAEALELYRSVRHQLVEELGIEPGDGLQRIHHQILSGQLARPPTPLHNLPSSTRHFSGRTETLAILDGLIAPAAIIGVAGGGGTGKTTLVLHWAQQQYDRFPDGQIYLDLHGYGVSRPLRPYPALVALLSALGVARREIPPGTDAAATMYRQLVADRDVLVILDNARDAAQVRPLLPGTGRAVTLITSRDSLRGLSIRESAQLIRLDAFTEAEAAQLLGVMAGEDRLAGQQRHAREVARLCANLPLALSIAGARLQSEPGLSLEDFAEELKSLTGLTALAQQDADTDLRHVFGWSYRVLSPQAAQAFRLISILPGNDISLSAAASVLGVQPPQARLILHELESGHLAARDSAGRYLMHDLTRAYAVERCESIDSIADRGDALTRLMRYYLSSATQAARLLNPHRNRLAHQLTPEEATGITDHESAMGWVAAEHAAMIEAIDHPESPPEYVSHLALALDDYFERGAHWRDWIDTCRAGAVAAQRAGNGPAEAAARRSLARALVHHGEPTAARAEYQAALRLFAEHGDLLSQGHTYLGLARVSEVDGDLPAAIAMAGKALQTYDGLGRETGKASALNTIGWFYAQLGELDRAVAYCEQALVLHTRTGEQRAEAYTWNSLGYIHTQRGDYARAVLAYGCAQQLFAVLGYALFEAQNLVLIGDVQTQAGAPDQARQAYEAALSIFQRVSPADAEAVRAKLA</sequence>
<dbReference type="InterPro" id="IPR051677">
    <property type="entry name" value="AfsR-DnrI-RedD_regulator"/>
</dbReference>
<dbReference type="InterPro" id="IPR036388">
    <property type="entry name" value="WH-like_DNA-bd_sf"/>
</dbReference>
<dbReference type="InterPro" id="IPR001867">
    <property type="entry name" value="OmpR/PhoB-type_DNA-bd"/>
</dbReference>